<accession>A0A2U9IDY4</accession>
<proteinExistence type="predicted"/>
<keyword evidence="2" id="KW-1185">Reference proteome</keyword>
<dbReference type="AlphaFoldDB" id="A0A2U9IDY4"/>
<evidence type="ECO:0000313" key="2">
    <source>
        <dbReference type="Proteomes" id="UP000248044"/>
    </source>
</evidence>
<organism evidence="1 2">
    <name type="scientific">Acidianus brierleyi</name>
    <dbReference type="NCBI Taxonomy" id="41673"/>
    <lineage>
        <taxon>Archaea</taxon>
        <taxon>Thermoproteota</taxon>
        <taxon>Thermoprotei</taxon>
        <taxon>Sulfolobales</taxon>
        <taxon>Sulfolobaceae</taxon>
        <taxon>Acidianus</taxon>
    </lineage>
</organism>
<sequence length="152" mass="17848">MKFCKENGNYGIEFNGNYVSLISGKIFFEAIDNCFEIPIEIDERNLFYKELRVPLPYNLKANLARALFILLGEVSNDIFYYRRTKIFIDSKMKDIDLNAERKFSKICGNYGSTVMYYCIGNETFAILSPNKEEGESAFQNFKEFYYFVKSLR</sequence>
<evidence type="ECO:0000313" key="1">
    <source>
        <dbReference type="EMBL" id="AWR94253.1"/>
    </source>
</evidence>
<name>A0A2U9IDY4_9CREN</name>
<dbReference type="KEGG" id="abri:DFR85_06245"/>
<gene>
    <name evidence="1" type="ORF">DFR85_06245</name>
</gene>
<dbReference type="RefSeq" id="WP_110270134.1">
    <property type="nucleotide sequence ID" value="NZ_CP029289.2"/>
</dbReference>
<dbReference type="Proteomes" id="UP000248044">
    <property type="component" value="Chromosome"/>
</dbReference>
<protein>
    <submittedName>
        <fullName evidence="1">Uncharacterized protein</fullName>
    </submittedName>
</protein>
<dbReference type="GeneID" id="36831739"/>
<reference evidence="1 2" key="1">
    <citation type="submission" date="2018-05" db="EMBL/GenBank/DDBJ databases">
        <title>Complete Genome Sequences of Extremely Thermoacidophilic, Metal-Mobilizing Type-Strain Members of the Archaeal Family Sulfolobaceae: Acidianus brierleyi DSM-1651T, Acidianus sulfidivorans DSM-18786T, Metallosphaera hakonensis DSM-7519T, and Metallosphaera prunae DSM-10039T.</title>
        <authorList>
            <person name="Counts J.A."/>
            <person name="Kelly R.M."/>
        </authorList>
    </citation>
    <scope>NUCLEOTIDE SEQUENCE [LARGE SCALE GENOMIC DNA]</scope>
    <source>
        <strain evidence="1 2">DSM 1651</strain>
    </source>
</reference>
<dbReference type="OrthoDB" id="44184at2157"/>
<dbReference type="EMBL" id="CP029289">
    <property type="protein sequence ID" value="AWR94253.1"/>
    <property type="molecule type" value="Genomic_DNA"/>
</dbReference>